<keyword evidence="1" id="KW-1133">Transmembrane helix</keyword>
<dbReference type="Pfam" id="PF11193">
    <property type="entry name" value="DUF2812"/>
    <property type="match status" value="2"/>
</dbReference>
<dbReference type="RefSeq" id="WP_176759173.1">
    <property type="nucleotide sequence ID" value="NZ_FMYI01000001.1"/>
</dbReference>
<feature type="transmembrane region" description="Helical" evidence="1">
    <location>
        <begin position="368"/>
        <end position="389"/>
    </location>
</feature>
<gene>
    <name evidence="2" type="ORF">SAMN05421734_101148</name>
</gene>
<dbReference type="AlphaFoldDB" id="A0A1G6GIQ1"/>
<reference evidence="3" key="1">
    <citation type="submission" date="2016-09" db="EMBL/GenBank/DDBJ databases">
        <authorList>
            <person name="Varghese N."/>
            <person name="Submissions S."/>
        </authorList>
    </citation>
    <scope>NUCLEOTIDE SEQUENCE [LARGE SCALE GENOMIC DNA]</scope>
    <source>
        <strain evidence="3">S5</strain>
    </source>
</reference>
<evidence type="ECO:0000256" key="1">
    <source>
        <dbReference type="SAM" id="Phobius"/>
    </source>
</evidence>
<evidence type="ECO:0000313" key="3">
    <source>
        <dbReference type="Proteomes" id="UP000242949"/>
    </source>
</evidence>
<feature type="transmembrane region" description="Helical" evidence="1">
    <location>
        <begin position="329"/>
        <end position="348"/>
    </location>
</feature>
<feature type="transmembrane region" description="Helical" evidence="1">
    <location>
        <begin position="151"/>
        <end position="176"/>
    </location>
</feature>
<keyword evidence="3" id="KW-1185">Reference proteome</keyword>
<accession>A0A1G6GIQ1</accession>
<evidence type="ECO:0008006" key="4">
    <source>
        <dbReference type="Google" id="ProtNLM"/>
    </source>
</evidence>
<dbReference type="InterPro" id="IPR021359">
    <property type="entry name" value="DUF2812"/>
</dbReference>
<evidence type="ECO:0000313" key="2">
    <source>
        <dbReference type="EMBL" id="SDB81892.1"/>
    </source>
</evidence>
<feature type="transmembrane region" description="Helical" evidence="1">
    <location>
        <begin position="114"/>
        <end position="139"/>
    </location>
</feature>
<keyword evidence="1" id="KW-0472">Membrane</keyword>
<dbReference type="STRING" id="1612202.SAMN05421734_101148"/>
<keyword evidence="1" id="KW-0812">Transmembrane</keyword>
<dbReference type="Proteomes" id="UP000242949">
    <property type="component" value="Unassembled WGS sequence"/>
</dbReference>
<protein>
    <recommendedName>
        <fullName evidence="4">DUF2812 domain-containing protein</fullName>
    </recommendedName>
</protein>
<organism evidence="2 3">
    <name type="scientific">Pelagirhabdus alkalitolerans</name>
    <dbReference type="NCBI Taxonomy" id="1612202"/>
    <lineage>
        <taxon>Bacteria</taxon>
        <taxon>Bacillati</taxon>
        <taxon>Bacillota</taxon>
        <taxon>Bacilli</taxon>
        <taxon>Bacillales</taxon>
        <taxon>Bacillaceae</taxon>
        <taxon>Pelagirhabdus</taxon>
    </lineage>
</organism>
<name>A0A1G6GIQ1_9BACI</name>
<proteinExistence type="predicted"/>
<sequence>MIKKTFWKPFWSYHIQGTEKWLERMANEGYTLSRIQPKLSRFTFIKEPSTHQTFNIAFDRTQHHTLPQALQEDDWEMIDQKRKWGVYGNSKQKDDVKTSMVRDQLMSRNSKIEMAWWIFFIYILFNLLLQTSLGLIIYFNEGTVNTTRVESPFWIVTYIVLAVQLVIIIIGVYSLVMLKKESRRLKNASTDNDITLQTRDKPKNTSTNKRHFYKFSWIYSPDKLESWLEEKEQLGWHLTYVYKSGLKFQFEKSEPKLYAYHVQFEPRSDSSAHSLYSEAGWECIYTTSFSWHHWSIWRQSYSKEAEKPNIHHDQASQKQEAMRIAKIHTWMYSPVILIFAFNFFSFMLPRALEEGYFSLSRIEQFNTVIFPLAMSIFLVSVARAWFYYFRVRNKQNQIE</sequence>
<dbReference type="EMBL" id="FMYI01000001">
    <property type="protein sequence ID" value="SDB81892.1"/>
    <property type="molecule type" value="Genomic_DNA"/>
</dbReference>